<comment type="caution">
    <text evidence="2">The sequence shown here is derived from an EMBL/GenBank/DDBJ whole genome shotgun (WGS) entry which is preliminary data.</text>
</comment>
<reference evidence="2" key="1">
    <citation type="submission" date="2015-05" db="EMBL/GenBank/DDBJ databases">
        <authorList>
            <person name="Wang D.B."/>
            <person name="Wang M."/>
        </authorList>
    </citation>
    <scope>NUCLEOTIDE SEQUENCE</scope>
    <source>
        <strain evidence="2">36-1</strain>
    </source>
</reference>
<dbReference type="Proteomes" id="UP001287286">
    <property type="component" value="Unassembled WGS sequence"/>
</dbReference>
<gene>
    <name evidence="2" type="ORF">PCL_09686</name>
    <name evidence="1" type="ORF">Purlil1_3632</name>
</gene>
<reference evidence="1" key="3">
    <citation type="submission" date="2023-11" db="EMBL/GenBank/DDBJ databases">
        <authorList>
            <person name="Beijen E."/>
            <person name="Ohm R.A."/>
        </authorList>
    </citation>
    <scope>NUCLEOTIDE SEQUENCE</scope>
    <source>
        <strain evidence="1">CBS 150709</strain>
    </source>
</reference>
<keyword evidence="4" id="KW-1185">Reference proteome</keyword>
<evidence type="ECO:0000313" key="4">
    <source>
        <dbReference type="Proteomes" id="UP001287286"/>
    </source>
</evidence>
<protein>
    <submittedName>
        <fullName evidence="2">Uncharacterized protein</fullName>
    </submittedName>
</protein>
<reference evidence="1 4" key="4">
    <citation type="journal article" date="2024" name="Microbiol. Resour. Announc.">
        <title>Genome annotations for the ascomycete fungi Trichoderma harzianum, Trichoderma aggressivum, and Purpureocillium lilacinum.</title>
        <authorList>
            <person name="Beijen E.P.W."/>
            <person name="Ohm R.A."/>
        </authorList>
    </citation>
    <scope>NUCLEOTIDE SEQUENCE [LARGE SCALE GENOMIC DNA]</scope>
    <source>
        <strain evidence="1 4">CBS 150709</strain>
    </source>
</reference>
<dbReference type="Pfam" id="PF21858">
    <property type="entry name" value="DUF6914"/>
    <property type="match status" value="1"/>
</dbReference>
<evidence type="ECO:0000313" key="1">
    <source>
        <dbReference type="EMBL" id="KAK4091793.1"/>
    </source>
</evidence>
<reference evidence="2 3" key="2">
    <citation type="journal article" date="2016" name="Front. Microbiol.">
        <title>Genome and transcriptome sequences reveal the specific parasitism of the nematophagous Purpureocillium lilacinum 36-1.</title>
        <authorList>
            <person name="Xie J."/>
            <person name="Li S."/>
            <person name="Mo C."/>
            <person name="Xiao X."/>
            <person name="Peng D."/>
            <person name="Wang G."/>
            <person name="Xiao Y."/>
        </authorList>
    </citation>
    <scope>NUCLEOTIDE SEQUENCE [LARGE SCALE GENOMIC DNA]</scope>
    <source>
        <strain evidence="2 3">36-1</strain>
    </source>
</reference>
<dbReference type="AlphaFoldDB" id="A0A2U3EDS3"/>
<dbReference type="InterPro" id="IPR054208">
    <property type="entry name" value="DUF6914"/>
</dbReference>
<accession>A0A2U3EDS3</accession>
<sequence>MGFHRARLYVALFPRSTKPKMARPEDAYQWALIIGRRSYMSVGDMSLCYQVTQTPKELDPKRPLIMGWTFEELSLTSKDPVPLVRIVVGKLNKHKLMRLRKIFQSIPVFRPNKANWNSAHWVEYALRTAVRDKRVLGDCVCRWTEIRGTAMNYLAWKKSLRRYEATGPNDRFPPTYDKLDECELIP</sequence>
<evidence type="ECO:0000313" key="3">
    <source>
        <dbReference type="Proteomes" id="UP000245956"/>
    </source>
</evidence>
<name>A0A2U3EDS3_PURLI</name>
<proteinExistence type="predicted"/>
<dbReference type="Proteomes" id="UP000245956">
    <property type="component" value="Unassembled WGS sequence"/>
</dbReference>
<dbReference type="EMBL" id="JAWRVI010000010">
    <property type="protein sequence ID" value="KAK4091793.1"/>
    <property type="molecule type" value="Genomic_DNA"/>
</dbReference>
<evidence type="ECO:0000313" key="2">
    <source>
        <dbReference type="EMBL" id="PWI72671.1"/>
    </source>
</evidence>
<dbReference type="EMBL" id="LCWV01000005">
    <property type="protein sequence ID" value="PWI72671.1"/>
    <property type="molecule type" value="Genomic_DNA"/>
</dbReference>
<organism evidence="2 3">
    <name type="scientific">Purpureocillium lilacinum</name>
    <name type="common">Paecilomyces lilacinus</name>
    <dbReference type="NCBI Taxonomy" id="33203"/>
    <lineage>
        <taxon>Eukaryota</taxon>
        <taxon>Fungi</taxon>
        <taxon>Dikarya</taxon>
        <taxon>Ascomycota</taxon>
        <taxon>Pezizomycotina</taxon>
        <taxon>Sordariomycetes</taxon>
        <taxon>Hypocreomycetidae</taxon>
        <taxon>Hypocreales</taxon>
        <taxon>Ophiocordycipitaceae</taxon>
        <taxon>Purpureocillium</taxon>
    </lineage>
</organism>